<dbReference type="EMBL" id="CP151265">
    <property type="protein sequence ID" value="WZH49400.1"/>
    <property type="molecule type" value="Genomic_DNA"/>
</dbReference>
<proteinExistence type="predicted"/>
<keyword evidence="2" id="KW-1185">Reference proteome</keyword>
<evidence type="ECO:0000313" key="1">
    <source>
        <dbReference type="EMBL" id="WZH49400.1"/>
    </source>
</evidence>
<gene>
    <name evidence="1" type="ORF">QYS62_010599</name>
</gene>
<evidence type="ECO:0000313" key="2">
    <source>
        <dbReference type="Proteomes" id="UP001489902"/>
    </source>
</evidence>
<sequence length="293" mass="32408">MAGTGGLANHYYKSMQHHSYGYALYEPAPFTRLRPGSLGYLDEHHRWRPILDLLDSEALERAGYSSLGDLRPAEPNVCRFGPKTSNNTTETSIDLEAGVGAAAMGLPVDVNGALKFSTSSEFGAVLVCENDVVEEGFDLRQPFNTWLENNAKALFKEYPELKEHGLYAVMWTYSTTGIHLSVWNDKSNHATVGVKVGVAGAGNIGPKTEYVRGQSSSGWTEWTDQKRVIFFTGVFMRTNLFGWAKIKKKKSGPDKETKRFNIEGDEGEESFRVFLEPVGNIEEAKAHSTGESV</sequence>
<dbReference type="Proteomes" id="UP001489902">
    <property type="component" value="Chromosome 6"/>
</dbReference>
<organism evidence="1 2">
    <name type="scientific">Fusarium acuminatum</name>
    <dbReference type="NCBI Taxonomy" id="5515"/>
    <lineage>
        <taxon>Eukaryota</taxon>
        <taxon>Fungi</taxon>
        <taxon>Dikarya</taxon>
        <taxon>Ascomycota</taxon>
        <taxon>Pezizomycotina</taxon>
        <taxon>Sordariomycetes</taxon>
        <taxon>Hypocreomycetidae</taxon>
        <taxon>Hypocreales</taxon>
        <taxon>Nectriaceae</taxon>
        <taxon>Fusarium</taxon>
        <taxon>Fusarium tricinctum species complex</taxon>
    </lineage>
</organism>
<reference evidence="1 2" key="1">
    <citation type="submission" date="2024-04" db="EMBL/GenBank/DDBJ databases">
        <title>Complete genome sequence of Fusarium acuminatum.</title>
        <authorList>
            <person name="Lan B."/>
        </authorList>
    </citation>
    <scope>NUCLEOTIDE SEQUENCE [LARGE SCALE GENOMIC DNA]</scope>
    <source>
        <strain evidence="1">1A</strain>
    </source>
</reference>
<accession>A0ABZ2X9F5</accession>
<name>A0ABZ2X9F5_9HYPO</name>
<protein>
    <submittedName>
        <fullName evidence="1">Uncharacterized protein</fullName>
    </submittedName>
</protein>